<dbReference type="InterPro" id="IPR004013">
    <property type="entry name" value="PHP_dom"/>
</dbReference>
<dbReference type="PANTHER" id="PTHR42924">
    <property type="entry name" value="EXONUCLEASE"/>
    <property type="match status" value="1"/>
</dbReference>
<feature type="region of interest" description="Disordered" evidence="1">
    <location>
        <begin position="1"/>
        <end position="21"/>
    </location>
</feature>
<dbReference type="Pfam" id="PF02811">
    <property type="entry name" value="PHP"/>
    <property type="match status" value="1"/>
</dbReference>
<feature type="domain" description="Polymerase/histidinol phosphatase N-terminal" evidence="2">
    <location>
        <begin position="7"/>
        <end position="72"/>
    </location>
</feature>
<sequence length="282" mass="31585">MSGYSEIDLHTHSNKSDGELSPTELISKAANNGIRILALTDHDTVSGLKDAKKAAIKNNINLVNGVELSTQWDNRTIHIIGLNIDGKNKLMTEKCKKLKEIRKERAEKIGLKLSKIGIEGAYEYTKKIAINGNITRYHFAQFLIENKYARNLTDVFKHFLVKNKPGYVSTNWPNLDETINLINIAGGVAVIAHPLRYKITATKLRKLIKEFKNCGGKAIEVITSHNILKEVAIASDYAKKYNLAASIGSDFHNEKTSWNKLGGLPLLPDNLLPVWKLWKDNN</sequence>
<feature type="compositionally biased region" description="Basic and acidic residues" evidence="1">
    <location>
        <begin position="7"/>
        <end position="18"/>
    </location>
</feature>
<proteinExistence type="predicted"/>
<dbReference type="CDD" id="cd07438">
    <property type="entry name" value="PHP_HisPPase_AMP"/>
    <property type="match status" value="1"/>
</dbReference>
<reference evidence="3" key="1">
    <citation type="submission" date="2018-05" db="EMBL/GenBank/DDBJ databases">
        <authorList>
            <person name="Lanie J.A."/>
            <person name="Ng W.-L."/>
            <person name="Kazmierczak K.M."/>
            <person name="Andrzejewski T.M."/>
            <person name="Davidsen T.M."/>
            <person name="Wayne K.J."/>
            <person name="Tettelin H."/>
            <person name="Glass J.I."/>
            <person name="Rusch D."/>
            <person name="Podicherti R."/>
            <person name="Tsui H.-C.T."/>
            <person name="Winkler M.E."/>
        </authorList>
    </citation>
    <scope>NUCLEOTIDE SEQUENCE</scope>
</reference>
<gene>
    <name evidence="3" type="ORF">METZ01_LOCUS189880</name>
</gene>
<dbReference type="GO" id="GO:0035312">
    <property type="term" value="F:5'-3' DNA exonuclease activity"/>
    <property type="evidence" value="ECO:0007669"/>
    <property type="project" value="TreeGrafter"/>
</dbReference>
<dbReference type="Gene3D" id="1.10.150.650">
    <property type="match status" value="1"/>
</dbReference>
<name>A0A382DET5_9ZZZZ</name>
<dbReference type="AlphaFoldDB" id="A0A382DET5"/>
<dbReference type="PANTHER" id="PTHR42924:SF3">
    <property type="entry name" value="POLYMERASE_HISTIDINOL PHOSPHATASE N-TERMINAL DOMAIN-CONTAINING PROTEIN"/>
    <property type="match status" value="1"/>
</dbReference>
<organism evidence="3">
    <name type="scientific">marine metagenome</name>
    <dbReference type="NCBI Taxonomy" id="408172"/>
    <lineage>
        <taxon>unclassified sequences</taxon>
        <taxon>metagenomes</taxon>
        <taxon>ecological metagenomes</taxon>
    </lineage>
</organism>
<dbReference type="InterPro" id="IPR003141">
    <property type="entry name" value="Pol/His_phosphatase_N"/>
</dbReference>
<dbReference type="SUPFAM" id="SSF89550">
    <property type="entry name" value="PHP domain-like"/>
    <property type="match status" value="1"/>
</dbReference>
<evidence type="ECO:0000256" key="1">
    <source>
        <dbReference type="SAM" id="MobiDB-lite"/>
    </source>
</evidence>
<accession>A0A382DET5</accession>
<dbReference type="EMBL" id="UINC01039079">
    <property type="protein sequence ID" value="SVB37026.1"/>
    <property type="molecule type" value="Genomic_DNA"/>
</dbReference>
<dbReference type="Gene3D" id="3.20.20.140">
    <property type="entry name" value="Metal-dependent hydrolases"/>
    <property type="match status" value="1"/>
</dbReference>
<protein>
    <recommendedName>
        <fullName evidence="2">Polymerase/histidinol phosphatase N-terminal domain-containing protein</fullName>
    </recommendedName>
</protein>
<evidence type="ECO:0000259" key="2">
    <source>
        <dbReference type="SMART" id="SM00481"/>
    </source>
</evidence>
<dbReference type="GO" id="GO:0004534">
    <property type="term" value="F:5'-3' RNA exonuclease activity"/>
    <property type="evidence" value="ECO:0007669"/>
    <property type="project" value="TreeGrafter"/>
</dbReference>
<dbReference type="SMART" id="SM00481">
    <property type="entry name" value="POLIIIAc"/>
    <property type="match status" value="1"/>
</dbReference>
<evidence type="ECO:0000313" key="3">
    <source>
        <dbReference type="EMBL" id="SVB37026.1"/>
    </source>
</evidence>
<dbReference type="InterPro" id="IPR052018">
    <property type="entry name" value="PHP_domain"/>
</dbReference>
<dbReference type="InterPro" id="IPR016195">
    <property type="entry name" value="Pol/histidinol_Pase-like"/>
</dbReference>